<gene>
    <name evidence="2" type="primary">Syce3</name>
    <name evidence="2" type="ORF">CALWIL_R07055</name>
</gene>
<sequence>MAESESQKGNYDNRENTVENFKMDIEELLEKMEKLTVLAAWMAYYLVAIRTNPDLPKAMQHLEDVFLICKEQMEKKWQEVVME</sequence>
<name>A0A7L4KNU9_9CORV</name>
<dbReference type="Pfam" id="PF15191">
    <property type="entry name" value="Synaptonemal_3"/>
    <property type="match status" value="1"/>
</dbReference>
<dbReference type="InterPro" id="IPR028145">
    <property type="entry name" value="Synaptonemal_3"/>
</dbReference>
<feature type="coiled-coil region" evidence="1">
    <location>
        <begin position="11"/>
        <end position="38"/>
    </location>
</feature>
<organism evidence="2 3">
    <name type="scientific">Callaeas wilsoni</name>
    <name type="common">North Island kokako</name>
    <dbReference type="NCBI Taxonomy" id="1347786"/>
    <lineage>
        <taxon>Eukaryota</taxon>
        <taxon>Metazoa</taxon>
        <taxon>Chordata</taxon>
        <taxon>Craniata</taxon>
        <taxon>Vertebrata</taxon>
        <taxon>Euteleostomi</taxon>
        <taxon>Archelosauria</taxon>
        <taxon>Archosauria</taxon>
        <taxon>Dinosauria</taxon>
        <taxon>Saurischia</taxon>
        <taxon>Theropoda</taxon>
        <taxon>Coelurosauria</taxon>
        <taxon>Aves</taxon>
        <taxon>Neognathae</taxon>
        <taxon>Neoaves</taxon>
        <taxon>Telluraves</taxon>
        <taxon>Australaves</taxon>
        <taxon>Passeriformes</taxon>
        <taxon>Corvoidea</taxon>
        <taxon>Callaeidae</taxon>
        <taxon>Callaeas</taxon>
    </lineage>
</organism>
<evidence type="ECO:0000256" key="1">
    <source>
        <dbReference type="SAM" id="Coils"/>
    </source>
</evidence>
<dbReference type="GO" id="GO:0007131">
    <property type="term" value="P:reciprocal meiotic recombination"/>
    <property type="evidence" value="ECO:0007669"/>
    <property type="project" value="InterPro"/>
</dbReference>
<dbReference type="PANTHER" id="PTHR36686:SF1">
    <property type="entry name" value="SYNAPTONEMAL COMPLEX CENTRAL ELEMENT PROTEIN 3"/>
    <property type="match status" value="1"/>
</dbReference>
<reference evidence="2 3" key="1">
    <citation type="submission" date="2019-09" db="EMBL/GenBank/DDBJ databases">
        <title>Bird 10,000 Genomes (B10K) Project - Family phase.</title>
        <authorList>
            <person name="Zhang G."/>
        </authorList>
    </citation>
    <scope>NUCLEOTIDE SEQUENCE [LARGE SCALE GENOMIC DNA]</scope>
    <source>
        <strain evidence="2">B10K-OTA-212792</strain>
        <tissue evidence="2">Blood</tissue>
    </source>
</reference>
<keyword evidence="1" id="KW-0175">Coiled coil</keyword>
<dbReference type="GO" id="GO:0000801">
    <property type="term" value="C:central element"/>
    <property type="evidence" value="ECO:0007669"/>
    <property type="project" value="TreeGrafter"/>
</dbReference>
<dbReference type="PANTHER" id="PTHR36686">
    <property type="entry name" value="SYNAPTONEMAL COMPLEX CENTRAL ELEMENT PROTEIN 3"/>
    <property type="match status" value="1"/>
</dbReference>
<dbReference type="AlphaFoldDB" id="A0A7L4KNU9"/>
<dbReference type="GO" id="GO:0007283">
    <property type="term" value="P:spermatogenesis"/>
    <property type="evidence" value="ECO:0007669"/>
    <property type="project" value="InterPro"/>
</dbReference>
<comment type="caution">
    <text evidence="2">The sequence shown here is derived from an EMBL/GenBank/DDBJ whole genome shotgun (WGS) entry which is preliminary data.</text>
</comment>
<dbReference type="EMBL" id="VWPU01003433">
    <property type="protein sequence ID" value="NXY54662.1"/>
    <property type="molecule type" value="Genomic_DNA"/>
</dbReference>
<proteinExistence type="predicted"/>
<feature type="non-terminal residue" evidence="2">
    <location>
        <position position="1"/>
    </location>
</feature>
<protein>
    <submittedName>
        <fullName evidence="2">SYCE3 protein</fullName>
    </submittedName>
</protein>
<feature type="non-terminal residue" evidence="2">
    <location>
        <position position="83"/>
    </location>
</feature>
<evidence type="ECO:0000313" key="3">
    <source>
        <dbReference type="Proteomes" id="UP000576729"/>
    </source>
</evidence>
<dbReference type="Proteomes" id="UP000576729">
    <property type="component" value="Unassembled WGS sequence"/>
</dbReference>
<dbReference type="GO" id="GO:0007130">
    <property type="term" value="P:synaptonemal complex assembly"/>
    <property type="evidence" value="ECO:0007669"/>
    <property type="project" value="InterPro"/>
</dbReference>
<evidence type="ECO:0000313" key="2">
    <source>
        <dbReference type="EMBL" id="NXY54662.1"/>
    </source>
</evidence>
<accession>A0A7L4KNU9</accession>
<keyword evidence="3" id="KW-1185">Reference proteome</keyword>